<evidence type="ECO:0000313" key="1">
    <source>
        <dbReference type="EMBL" id="NUT81774.1"/>
    </source>
</evidence>
<dbReference type="EMBL" id="JABFMS010000018">
    <property type="protein sequence ID" value="NUT81774.1"/>
    <property type="molecule type" value="Genomic_DNA"/>
</dbReference>
<reference evidence="1 2" key="1">
    <citation type="journal article" date="2020" name="Front. Plant Sci.">
        <title>Isolation of Rhizosphere Bacteria That Improve Quality and Water Stress Tolerance in Greenhouse Ornamentals.</title>
        <authorList>
            <person name="Nordstedt N.P."/>
            <person name="Jones M.L."/>
        </authorList>
    </citation>
    <scope>NUCLEOTIDE SEQUENCE [LARGE SCALE GENOMIC DNA]</scope>
    <source>
        <strain evidence="1 2">C2F7</strain>
    </source>
</reference>
<dbReference type="AlphaFoldDB" id="A0AAJ3FVY3"/>
<proteinExistence type="predicted"/>
<comment type="caution">
    <text evidence="1">The sequence shown here is derived from an EMBL/GenBank/DDBJ whole genome shotgun (WGS) entry which is preliminary data.</text>
</comment>
<dbReference type="Proteomes" id="UP000562723">
    <property type="component" value="Unassembled WGS sequence"/>
</dbReference>
<dbReference type="RefSeq" id="WP_175360257.1">
    <property type="nucleotide sequence ID" value="NZ_JABFMS010000018.1"/>
</dbReference>
<name>A0AAJ3FVY3_9PSED</name>
<sequence>MGHFVITFRIKSDETYQDRYESFTKKVRDISEKFWGETSSFYAIKSTGTAQSVCDQLYFETDFAESKDQMLVIDLEKNEKALRGPDMYPNTLAACLGF</sequence>
<evidence type="ECO:0000313" key="2">
    <source>
        <dbReference type="Proteomes" id="UP000562723"/>
    </source>
</evidence>
<accession>A0AAJ3FVY3</accession>
<organism evidence="1 2">
    <name type="scientific">Pseudomonas brassicacearum</name>
    <dbReference type="NCBI Taxonomy" id="930166"/>
    <lineage>
        <taxon>Bacteria</taxon>
        <taxon>Pseudomonadati</taxon>
        <taxon>Pseudomonadota</taxon>
        <taxon>Gammaproteobacteria</taxon>
        <taxon>Pseudomonadales</taxon>
        <taxon>Pseudomonadaceae</taxon>
        <taxon>Pseudomonas</taxon>
    </lineage>
</organism>
<gene>
    <name evidence="1" type="ORF">HNO85_12560</name>
</gene>
<protein>
    <submittedName>
        <fullName evidence="1">Uncharacterized protein</fullName>
    </submittedName>
</protein>